<dbReference type="AlphaFoldDB" id="A0A0F9ZUH0"/>
<feature type="transmembrane region" description="Helical" evidence="1">
    <location>
        <begin position="54"/>
        <end position="74"/>
    </location>
</feature>
<proteinExistence type="predicted"/>
<dbReference type="Proteomes" id="UP000033995">
    <property type="component" value="Unassembled WGS sequence"/>
</dbReference>
<feature type="transmembrane region" description="Helical" evidence="1">
    <location>
        <begin position="29"/>
        <end position="48"/>
    </location>
</feature>
<feature type="transmembrane region" description="Helical" evidence="1">
    <location>
        <begin position="141"/>
        <end position="161"/>
    </location>
</feature>
<reference evidence="2 3" key="1">
    <citation type="journal article" date="2015" name="Nature">
        <title>rRNA introns, odd ribosomes, and small enigmatic genomes across a large radiation of phyla.</title>
        <authorList>
            <person name="Brown C.T."/>
            <person name="Hug L.A."/>
            <person name="Thomas B.C."/>
            <person name="Sharon I."/>
            <person name="Castelle C.J."/>
            <person name="Singh A."/>
            <person name="Wilkins M.J."/>
            <person name="Williams K.H."/>
            <person name="Banfield J.F."/>
        </authorList>
    </citation>
    <scope>NUCLEOTIDE SEQUENCE [LARGE SCALE GENOMIC DNA]</scope>
</reference>
<dbReference type="EMBL" id="LBOZ01000002">
    <property type="protein sequence ID" value="KKP48018.1"/>
    <property type="molecule type" value="Genomic_DNA"/>
</dbReference>
<name>A0A0F9ZUH0_9BACT</name>
<feature type="transmembrane region" description="Helical" evidence="1">
    <location>
        <begin position="167"/>
        <end position="184"/>
    </location>
</feature>
<evidence type="ECO:0000256" key="1">
    <source>
        <dbReference type="SAM" id="Phobius"/>
    </source>
</evidence>
<evidence type="ECO:0000313" key="2">
    <source>
        <dbReference type="EMBL" id="KKP48018.1"/>
    </source>
</evidence>
<keyword evidence="1" id="KW-0812">Transmembrane</keyword>
<organism evidence="2 3">
    <name type="scientific">Candidatus Woesebacteria bacterium GW2011_GWA2_33_28</name>
    <dbReference type="NCBI Taxonomy" id="1618561"/>
    <lineage>
        <taxon>Bacteria</taxon>
        <taxon>Candidatus Woeseibacteriota</taxon>
    </lineage>
</organism>
<protein>
    <submittedName>
        <fullName evidence="2">Uncharacterized protein</fullName>
    </submittedName>
</protein>
<keyword evidence="1" id="KW-0472">Membrane</keyword>
<evidence type="ECO:0000313" key="3">
    <source>
        <dbReference type="Proteomes" id="UP000033995"/>
    </source>
</evidence>
<accession>A0A0F9ZUH0</accession>
<gene>
    <name evidence="2" type="ORF">UR38_C0002G0121</name>
</gene>
<sequence length="188" mass="21850">MLIANILGIFVFFYLYWKRLKEDYSSERIFNAGFIIIIGACLGLIVAKYNFPSFWLWIIILSFLISEGIIVIKLKLKFFESLDALVISILPWLSFFYLTDSVVNTSLASFLIFWVSLTCIFMFFLFDHFYRTFTWYKSGRVGFSGLATLGIFFLIKILFPSLFVEKIISGTIAFISFLLLFNLSRQDG</sequence>
<comment type="caution">
    <text evidence="2">The sequence shown here is derived from an EMBL/GenBank/DDBJ whole genome shotgun (WGS) entry which is preliminary data.</text>
</comment>
<feature type="transmembrane region" description="Helical" evidence="1">
    <location>
        <begin position="110"/>
        <end position="129"/>
    </location>
</feature>
<keyword evidence="1" id="KW-1133">Transmembrane helix</keyword>